<dbReference type="GO" id="GO:0005654">
    <property type="term" value="C:nucleoplasm"/>
    <property type="evidence" value="ECO:0007669"/>
    <property type="project" value="TreeGrafter"/>
</dbReference>
<dbReference type="Gene3D" id="1.20.120.180">
    <property type="entry name" value="Proteasome activator pa28, C-terminal domain"/>
    <property type="match status" value="1"/>
</dbReference>
<dbReference type="EMBL" id="KI669459">
    <property type="protein sequence ID" value="OCF61976.1"/>
    <property type="molecule type" value="Genomic_DNA"/>
</dbReference>
<dbReference type="GO" id="GO:0061136">
    <property type="term" value="P:regulation of proteasomal protein catabolic process"/>
    <property type="evidence" value="ECO:0007669"/>
    <property type="project" value="TreeGrafter"/>
</dbReference>
<feature type="region of interest" description="Disordered" evidence="3">
    <location>
        <begin position="80"/>
        <end position="116"/>
    </location>
</feature>
<feature type="compositionally biased region" description="Basic and acidic residues" evidence="3">
    <location>
        <begin position="90"/>
        <end position="102"/>
    </location>
</feature>
<dbReference type="OrthoDB" id="6591885at2759"/>
<dbReference type="GO" id="GO:0005737">
    <property type="term" value="C:cytoplasm"/>
    <property type="evidence" value="ECO:0007669"/>
    <property type="project" value="TreeGrafter"/>
</dbReference>
<accession>A0A1B9J2F4</accession>
<comment type="similarity">
    <text evidence="1">Belongs to the PA28 family.</text>
</comment>
<dbReference type="GO" id="GO:2000045">
    <property type="term" value="P:regulation of G1/S transition of mitotic cell cycle"/>
    <property type="evidence" value="ECO:0007669"/>
    <property type="project" value="TreeGrafter"/>
</dbReference>
<dbReference type="InterPro" id="IPR036252">
    <property type="entry name" value="Proteasome_activ_sf"/>
</dbReference>
<organism evidence="5 6">
    <name type="scientific">Kwoniella mangroviensis CBS 10435</name>
    <dbReference type="NCBI Taxonomy" id="1331196"/>
    <lineage>
        <taxon>Eukaryota</taxon>
        <taxon>Fungi</taxon>
        <taxon>Dikarya</taxon>
        <taxon>Basidiomycota</taxon>
        <taxon>Agaricomycotina</taxon>
        <taxon>Tremellomycetes</taxon>
        <taxon>Tremellales</taxon>
        <taxon>Cryptococcaceae</taxon>
        <taxon>Kwoniella</taxon>
    </lineage>
</organism>
<dbReference type="PANTHER" id="PTHR10660:SF2">
    <property type="entry name" value="LD45860P"/>
    <property type="match status" value="1"/>
</dbReference>
<dbReference type="InterPro" id="IPR003186">
    <property type="entry name" value="PA28_C"/>
</dbReference>
<name>A0A1B9J2F4_9TREE</name>
<evidence type="ECO:0000313" key="6">
    <source>
        <dbReference type="Proteomes" id="UP000092583"/>
    </source>
</evidence>
<evidence type="ECO:0000256" key="1">
    <source>
        <dbReference type="ARBA" id="ARBA00005883"/>
    </source>
</evidence>
<sequence>MPRFGSTLPKMDEVFKSHPDQEVIKELITARRLRAIDILQYQIPAKIVEIQKLIDQEEDPSSPFYKGQVFEVAYTDPKILQPSEMTQRSQPDREGELGKEKLVLPQDITKPEANDGEGLRMGPHWFEVVQVNPVQVKCMEIVTQELEDLHMLAQDLKVWLEMEIPVIEDGNSFGADVQAHLISQLTDAYKKSNSMQNGVRAHHADRLKLAMDWAKFPNFQDFAGAIAASDRFDHFLLRSYLRSILTLYGGLLTKFERNWSKVINPKGSHETGGMY</sequence>
<dbReference type="InterPro" id="IPR009077">
    <property type="entry name" value="Proteasome_activ_PA28"/>
</dbReference>
<keyword evidence="6" id="KW-1185">Reference proteome</keyword>
<dbReference type="SUPFAM" id="SSF47216">
    <property type="entry name" value="Proteasome activator"/>
    <property type="match status" value="1"/>
</dbReference>
<evidence type="ECO:0000256" key="2">
    <source>
        <dbReference type="ARBA" id="ARBA00022942"/>
    </source>
</evidence>
<dbReference type="PANTHER" id="PTHR10660">
    <property type="entry name" value="PROTEASOME REGULATOR PA28"/>
    <property type="match status" value="1"/>
</dbReference>
<dbReference type="GO" id="GO:0008537">
    <property type="term" value="C:proteasome activator complex"/>
    <property type="evidence" value="ECO:0007669"/>
    <property type="project" value="InterPro"/>
</dbReference>
<evidence type="ECO:0000313" key="5">
    <source>
        <dbReference type="EMBL" id="OCF61976.1"/>
    </source>
</evidence>
<gene>
    <name evidence="5" type="ORF">L486_01642</name>
</gene>
<reference evidence="5 6" key="1">
    <citation type="submission" date="2013-07" db="EMBL/GenBank/DDBJ databases">
        <title>The Genome Sequence of Kwoniella mangroviensis CBS10435.</title>
        <authorList>
            <consortium name="The Broad Institute Genome Sequencing Platform"/>
            <person name="Cuomo C."/>
            <person name="Litvintseva A."/>
            <person name="Chen Y."/>
            <person name="Heitman J."/>
            <person name="Sun S."/>
            <person name="Springer D."/>
            <person name="Dromer F."/>
            <person name="Young S.K."/>
            <person name="Zeng Q."/>
            <person name="Gargeya S."/>
            <person name="Fitzgerald M."/>
            <person name="Abouelleil A."/>
            <person name="Alvarado L."/>
            <person name="Berlin A.M."/>
            <person name="Chapman S.B."/>
            <person name="Dewar J."/>
            <person name="Goldberg J."/>
            <person name="Griggs A."/>
            <person name="Gujja S."/>
            <person name="Hansen M."/>
            <person name="Howarth C."/>
            <person name="Imamovic A."/>
            <person name="Larimer J."/>
            <person name="McCowan C."/>
            <person name="Murphy C."/>
            <person name="Pearson M."/>
            <person name="Priest M."/>
            <person name="Roberts A."/>
            <person name="Saif S."/>
            <person name="Shea T."/>
            <person name="Sykes S."/>
            <person name="Wortman J."/>
            <person name="Nusbaum C."/>
            <person name="Birren B."/>
        </authorList>
    </citation>
    <scope>NUCLEOTIDE SEQUENCE [LARGE SCALE GENOMIC DNA]</scope>
    <source>
        <strain evidence="5 6">CBS 10435</strain>
    </source>
</reference>
<keyword evidence="2" id="KW-0647">Proteasome</keyword>
<dbReference type="InterPro" id="IPR036997">
    <property type="entry name" value="PA28_C_sf"/>
</dbReference>
<dbReference type="AlphaFoldDB" id="A0A1B9J2F4"/>
<dbReference type="Proteomes" id="UP000092583">
    <property type="component" value="Unassembled WGS sequence"/>
</dbReference>
<dbReference type="STRING" id="1331196.A0A1B9J2F4"/>
<evidence type="ECO:0000256" key="3">
    <source>
        <dbReference type="SAM" id="MobiDB-lite"/>
    </source>
</evidence>
<reference evidence="6" key="2">
    <citation type="submission" date="2013-12" db="EMBL/GenBank/DDBJ databases">
        <title>Evolution of pathogenesis and genome organization in the Tremellales.</title>
        <authorList>
            <person name="Cuomo C."/>
            <person name="Litvintseva A."/>
            <person name="Heitman J."/>
            <person name="Chen Y."/>
            <person name="Sun S."/>
            <person name="Springer D."/>
            <person name="Dromer F."/>
            <person name="Young S."/>
            <person name="Zeng Q."/>
            <person name="Chapman S."/>
            <person name="Gujja S."/>
            <person name="Saif S."/>
            <person name="Birren B."/>
        </authorList>
    </citation>
    <scope>NUCLEOTIDE SEQUENCE [LARGE SCALE GENOMIC DNA]</scope>
    <source>
        <strain evidence="6">CBS 10435</strain>
    </source>
</reference>
<feature type="domain" description="Proteasome activator PA28 C-terminal" evidence="4">
    <location>
        <begin position="129"/>
        <end position="270"/>
    </location>
</feature>
<dbReference type="GO" id="GO:0061133">
    <property type="term" value="F:endopeptidase activator activity"/>
    <property type="evidence" value="ECO:0007669"/>
    <property type="project" value="TreeGrafter"/>
</dbReference>
<dbReference type="Pfam" id="PF02252">
    <property type="entry name" value="PA28_C"/>
    <property type="match status" value="1"/>
</dbReference>
<protein>
    <recommendedName>
        <fullName evidence="4">Proteasome activator PA28 C-terminal domain-containing protein</fullName>
    </recommendedName>
</protein>
<proteinExistence type="inferred from homology"/>
<evidence type="ECO:0000259" key="4">
    <source>
        <dbReference type="Pfam" id="PF02252"/>
    </source>
</evidence>